<dbReference type="Proteomes" id="UP001356704">
    <property type="component" value="Unassembled WGS sequence"/>
</dbReference>
<reference evidence="1 2" key="1">
    <citation type="submission" date="2024-02" db="EMBL/GenBank/DDBJ databases">
        <title>Winogradskyella poriferorum JCM 12885.</title>
        <authorList>
            <person name="Zhang D.-F."/>
            <person name="Fu Z.-Y."/>
        </authorList>
    </citation>
    <scope>NUCLEOTIDE SEQUENCE [LARGE SCALE GENOMIC DNA]</scope>
    <source>
        <strain evidence="1 2">JCM 12885</strain>
    </source>
</reference>
<protein>
    <recommendedName>
        <fullName evidence="3">TfoX N-terminal domain-containing protein</fullName>
    </recommendedName>
</protein>
<evidence type="ECO:0000313" key="1">
    <source>
        <dbReference type="EMBL" id="MEF3078623.1"/>
    </source>
</evidence>
<evidence type="ECO:0000313" key="2">
    <source>
        <dbReference type="Proteomes" id="UP001356704"/>
    </source>
</evidence>
<gene>
    <name evidence="1" type="ORF">V1468_06390</name>
</gene>
<proteinExistence type="predicted"/>
<keyword evidence="2" id="KW-1185">Reference proteome</keyword>
<accession>A0ABU7W546</accession>
<sequence length="115" mass="13506">MNNKKLKMTWEDSLKIYDTIVESCNGFERKGKKMIYTSSNGYMFTLLNKAGEIGIRLPKEEATKFMEQYDTGHYYSYGAKMKDYVLAPESLWNNKPIMVKYFEQSFAYVNSFPTK</sequence>
<evidence type="ECO:0008006" key="3">
    <source>
        <dbReference type="Google" id="ProtNLM"/>
    </source>
</evidence>
<dbReference type="EMBL" id="JAZHOU010000002">
    <property type="protein sequence ID" value="MEF3078623.1"/>
    <property type="molecule type" value="Genomic_DNA"/>
</dbReference>
<dbReference type="RefSeq" id="WP_331809405.1">
    <property type="nucleotide sequence ID" value="NZ_JAZHOU010000002.1"/>
</dbReference>
<organism evidence="1 2">
    <name type="scientific">Winogradskyella poriferorum</name>
    <dbReference type="NCBI Taxonomy" id="307627"/>
    <lineage>
        <taxon>Bacteria</taxon>
        <taxon>Pseudomonadati</taxon>
        <taxon>Bacteroidota</taxon>
        <taxon>Flavobacteriia</taxon>
        <taxon>Flavobacteriales</taxon>
        <taxon>Flavobacteriaceae</taxon>
        <taxon>Winogradskyella</taxon>
    </lineage>
</organism>
<name>A0ABU7W546_9FLAO</name>
<comment type="caution">
    <text evidence="1">The sequence shown here is derived from an EMBL/GenBank/DDBJ whole genome shotgun (WGS) entry which is preliminary data.</text>
</comment>